<dbReference type="GO" id="GO:0034198">
    <property type="term" value="P:cellular response to amino acid starvation"/>
    <property type="evidence" value="ECO:0007669"/>
    <property type="project" value="UniProtKB-UniRule"/>
</dbReference>
<comment type="similarity">
    <text evidence="1 2">Belongs to the NPR3 family.</text>
</comment>
<name>A0A8K0G8U8_IGNLU</name>
<dbReference type="GO" id="GO:1904262">
    <property type="term" value="P:negative regulation of TORC1 signaling"/>
    <property type="evidence" value="ECO:0007669"/>
    <property type="project" value="TreeGrafter"/>
</dbReference>
<accession>A0A8K0G8U8</accession>
<evidence type="ECO:0000256" key="2">
    <source>
        <dbReference type="RuleBase" id="RU368069"/>
    </source>
</evidence>
<protein>
    <recommendedName>
        <fullName evidence="2">GATOR complex protein NPRL3</fullName>
    </recommendedName>
    <alternativeName>
        <fullName evidence="2">Nitrogen permease regulator 3-like protein</fullName>
    </alternativeName>
</protein>
<feature type="domain" description="GATOR1 complex protein NPRL3 C-terminal HTH" evidence="3">
    <location>
        <begin position="504"/>
        <end position="565"/>
    </location>
</feature>
<dbReference type="Pfam" id="PF24064">
    <property type="entry name" value="HTH_NPRL3"/>
    <property type="match status" value="1"/>
</dbReference>
<dbReference type="AlphaFoldDB" id="A0A8K0G8U8"/>
<proteinExistence type="inferred from homology"/>
<dbReference type="GO" id="GO:0038202">
    <property type="term" value="P:TORC1 signaling"/>
    <property type="evidence" value="ECO:0007669"/>
    <property type="project" value="TreeGrafter"/>
</dbReference>
<dbReference type="Pfam" id="PF03666">
    <property type="entry name" value="NPR3"/>
    <property type="match status" value="2"/>
</dbReference>
<dbReference type="Proteomes" id="UP000801492">
    <property type="component" value="Unassembled WGS sequence"/>
</dbReference>
<evidence type="ECO:0000256" key="1">
    <source>
        <dbReference type="ARBA" id="ARBA00010546"/>
    </source>
</evidence>
<keyword evidence="2" id="KW-0458">Lysosome</keyword>
<evidence type="ECO:0000313" key="4">
    <source>
        <dbReference type="EMBL" id="KAF2895890.1"/>
    </source>
</evidence>
<reference evidence="4" key="1">
    <citation type="submission" date="2019-08" db="EMBL/GenBank/DDBJ databases">
        <title>The genome of the North American firefly Photinus pyralis.</title>
        <authorList>
            <consortium name="Photinus pyralis genome working group"/>
            <person name="Fallon T.R."/>
            <person name="Sander Lower S.E."/>
            <person name="Weng J.-K."/>
        </authorList>
    </citation>
    <scope>NUCLEOTIDE SEQUENCE</scope>
    <source>
        <strain evidence="4">TRF0915ILg1</strain>
        <tissue evidence="4">Whole body</tissue>
    </source>
</reference>
<keyword evidence="2" id="KW-0732">Signal</keyword>
<dbReference type="OrthoDB" id="18648at2759"/>
<comment type="function">
    <text evidence="2">As a component of the GATOR1 complex functions as an inhibitor of the amino acid-sensing branch of the TORC1 pathway.</text>
</comment>
<evidence type="ECO:0000313" key="5">
    <source>
        <dbReference type="Proteomes" id="UP000801492"/>
    </source>
</evidence>
<dbReference type="EMBL" id="VTPC01005565">
    <property type="protein sequence ID" value="KAF2895890.1"/>
    <property type="molecule type" value="Genomic_DNA"/>
</dbReference>
<sequence length="581" mass="66258">MEVNPLSVILVKSDSKGDRLLFRYPYHEQENNEPSNTKRRNPYALSITEDLLQSPPPPASNISKGSLTGISDEVLSSLFAVKPELCNQKFELKVNDVRFVGHPTLLQLRSKSQDDSGLLLIHIVFALQALASHSVVKCYYDLSKRMGIALRHEEHRCGYISDQILTMVTIHDDSYTSNFEAAFKKILEKCTLAKNIKNVYDDLCSTGLVSIRINKWIPLSFCLPQKVHQWHLRGKIVEPEDIDRCLKALRPYHSLLLLYPVQQLYDFTSLDGSPSLLRMFSQYSPLKSLQTLAIDSDITLSHVFELTAHLVYWAKATVIYPICSTNKYVISPDAPLQLNSPLIDKFSEVFPNMNLLRIISDFSLPTSLGQKCNPLCQPSQQSQLVQMIIWMLQHHLLLQLHTYIQYIPTDNGFTQHNLNEIKVVHVTPMMQSNGLINSSSFSIPFKSASRTESESEASVVSETLEARPDSELTNHSMNLTNVSFSSADEEKQECQELLLDFPDEERNAIFKIPASSNSEDLNLFARLCRNGYFQGNHHIEEIMYLENLRRSQLLQLLDKFRDVLITYETEDPAIAMFFYST</sequence>
<comment type="subcellular location">
    <subcellularLocation>
        <location evidence="2">Lysosome</location>
    </subcellularLocation>
</comment>
<keyword evidence="5" id="KW-1185">Reference proteome</keyword>
<dbReference type="GO" id="GO:0005764">
    <property type="term" value="C:lysosome"/>
    <property type="evidence" value="ECO:0007669"/>
    <property type="project" value="UniProtKB-SubCell"/>
</dbReference>
<gene>
    <name evidence="4" type="ORF">ILUMI_10286</name>
</gene>
<dbReference type="PANTHER" id="PTHR13153:SF5">
    <property type="entry name" value="GATOR COMPLEX PROTEIN NPRL3"/>
    <property type="match status" value="1"/>
</dbReference>
<dbReference type="PANTHER" id="PTHR13153">
    <property type="entry name" value="CGTHBA PROTEIN -14 GENE PROTEIN"/>
    <property type="match status" value="1"/>
</dbReference>
<dbReference type="GO" id="GO:1990130">
    <property type="term" value="C:GATOR1 complex"/>
    <property type="evidence" value="ECO:0007669"/>
    <property type="project" value="UniProtKB-UniRule"/>
</dbReference>
<comment type="caution">
    <text evidence="4">The sequence shown here is derived from an EMBL/GenBank/DDBJ whole genome shotgun (WGS) entry which is preliminary data.</text>
</comment>
<dbReference type="GO" id="GO:0010508">
    <property type="term" value="P:positive regulation of autophagy"/>
    <property type="evidence" value="ECO:0007669"/>
    <property type="project" value="TreeGrafter"/>
</dbReference>
<evidence type="ECO:0000259" key="3">
    <source>
        <dbReference type="Pfam" id="PF24064"/>
    </source>
</evidence>
<dbReference type="InterPro" id="IPR056603">
    <property type="entry name" value="HTH_NPRL3"/>
</dbReference>
<dbReference type="InterPro" id="IPR005365">
    <property type="entry name" value="Npr3"/>
</dbReference>
<organism evidence="4 5">
    <name type="scientific">Ignelater luminosus</name>
    <name type="common">Cucubano</name>
    <name type="synonym">Pyrophorus luminosus</name>
    <dbReference type="NCBI Taxonomy" id="2038154"/>
    <lineage>
        <taxon>Eukaryota</taxon>
        <taxon>Metazoa</taxon>
        <taxon>Ecdysozoa</taxon>
        <taxon>Arthropoda</taxon>
        <taxon>Hexapoda</taxon>
        <taxon>Insecta</taxon>
        <taxon>Pterygota</taxon>
        <taxon>Neoptera</taxon>
        <taxon>Endopterygota</taxon>
        <taxon>Coleoptera</taxon>
        <taxon>Polyphaga</taxon>
        <taxon>Elateriformia</taxon>
        <taxon>Elateroidea</taxon>
        <taxon>Elateridae</taxon>
        <taxon>Agrypninae</taxon>
        <taxon>Pyrophorini</taxon>
        <taxon>Ignelater</taxon>
    </lineage>
</organism>